<name>Q91TI2_TUHV1</name>
<organismHost>
    <name type="scientific">Tupaia belangeri</name>
    <name type="common">Common tree shrew</name>
    <name type="synonym">Tupaia glis belangeri</name>
    <dbReference type="NCBI Taxonomy" id="37347"/>
</organismHost>
<keyword evidence="1" id="KW-1133">Transmembrane helix</keyword>
<sequence>MAASPVRGLPVLFFLLFGPSASRAAPSARATTRAPIPQVTCPDGVARWNRTLSTACRITEFNHTHLAAIECHHRMIPNGHWERIFHMTTAQLNKSEFGQNRKCPLPPRGLAAFSLPLSARRPLNLSSRFGSRLSPPAVNVTYDGVRHQLNVSRQQPQFAVEDYRCQFIFTGQYVAIAFWTFYAYPSLSATYTEYRSTVRVNAIVSRNTSVLLELKVNGTRVPETQLSIWNTSPLVKQFYTYWIPRPTAPVILTFNMTDEADRTSFVKSYELTPTPSRPGLWILGGLLLTIGVVSVTLYGLYKYRQCGKTPYRRFFSEPA</sequence>
<evidence type="ECO:0000313" key="2">
    <source>
        <dbReference type="EMBL" id="AAK57165.1"/>
    </source>
</evidence>
<feature type="transmembrane region" description="Helical" evidence="1">
    <location>
        <begin position="280"/>
        <end position="301"/>
    </location>
</feature>
<organism evidence="2 3">
    <name type="scientific">Tupaiid herpesvirus 1 (strain 1)</name>
    <name type="common">TuHV-1</name>
    <name type="synonym">Herpesvirus tupaia (strain 1)</name>
    <dbReference type="NCBI Taxonomy" id="10397"/>
    <lineage>
        <taxon>Viruses</taxon>
        <taxon>Duplodnaviria</taxon>
        <taxon>Heunggongvirae</taxon>
        <taxon>Peploviricota</taxon>
        <taxon>Herviviricetes</taxon>
        <taxon>Herpesvirales</taxon>
        <taxon>Orthoherpesviridae</taxon>
        <taxon>Betaherpesvirinae</taxon>
        <taxon>Quwivirus</taxon>
        <taxon>Quwivirus tupaiidbeta1</taxon>
    </lineage>
</organism>
<accession>Q91TI2</accession>
<evidence type="ECO:0000313" key="3">
    <source>
        <dbReference type="Proteomes" id="UP000137095"/>
    </source>
</evidence>
<dbReference type="GeneID" id="921099"/>
<proteinExistence type="predicted"/>
<protein>
    <submittedName>
        <fullName evidence="2">T119</fullName>
    </submittedName>
</protein>
<reference evidence="2 3" key="1">
    <citation type="journal article" date="2001" name="J. Virol.">
        <title>Analysis and characterization of the complete genome of tupaia (tree shrew) herpesvirus.</title>
        <authorList>
            <person name="Bahr U."/>
            <person name="Darai G."/>
        </authorList>
    </citation>
    <scope>NUCLEOTIDE SEQUENCE [LARGE SCALE GENOMIC DNA]</scope>
    <source>
        <strain evidence="2">2</strain>
    </source>
</reference>
<dbReference type="KEGG" id="vg:921099"/>
<keyword evidence="1" id="KW-0812">Transmembrane</keyword>
<keyword evidence="3" id="KW-1185">Reference proteome</keyword>
<dbReference type="Proteomes" id="UP000137095">
    <property type="component" value="Segment"/>
</dbReference>
<keyword evidence="1" id="KW-0472">Membrane</keyword>
<dbReference type="RefSeq" id="NP_116470.1">
    <property type="nucleotide sequence ID" value="NC_002794.1"/>
</dbReference>
<evidence type="ECO:0000256" key="1">
    <source>
        <dbReference type="SAM" id="Phobius"/>
    </source>
</evidence>
<dbReference type="EMBL" id="AF281817">
    <property type="protein sequence ID" value="AAK57165.1"/>
    <property type="molecule type" value="Genomic_DNA"/>
</dbReference>